<accession>X6PBC2</accession>
<reference evidence="1 2" key="1">
    <citation type="journal article" date="2013" name="Curr. Biol.">
        <title>The Genome of the Foraminiferan Reticulomyxa filosa.</title>
        <authorList>
            <person name="Glockner G."/>
            <person name="Hulsmann N."/>
            <person name="Schleicher M."/>
            <person name="Noegel A.A."/>
            <person name="Eichinger L."/>
            <person name="Gallinger C."/>
            <person name="Pawlowski J."/>
            <person name="Sierra R."/>
            <person name="Euteneuer U."/>
            <person name="Pillet L."/>
            <person name="Moustafa A."/>
            <person name="Platzer M."/>
            <person name="Groth M."/>
            <person name="Szafranski K."/>
            <person name="Schliwa M."/>
        </authorList>
    </citation>
    <scope>NUCLEOTIDE SEQUENCE [LARGE SCALE GENOMIC DNA]</scope>
</reference>
<name>X6PBC2_RETFI</name>
<feature type="non-terminal residue" evidence="1">
    <location>
        <position position="1"/>
    </location>
</feature>
<organism evidence="1 2">
    <name type="scientific">Reticulomyxa filosa</name>
    <dbReference type="NCBI Taxonomy" id="46433"/>
    <lineage>
        <taxon>Eukaryota</taxon>
        <taxon>Sar</taxon>
        <taxon>Rhizaria</taxon>
        <taxon>Retaria</taxon>
        <taxon>Foraminifera</taxon>
        <taxon>Monothalamids</taxon>
        <taxon>Reticulomyxidae</taxon>
        <taxon>Reticulomyxa</taxon>
    </lineage>
</organism>
<comment type="caution">
    <text evidence="1">The sequence shown here is derived from an EMBL/GenBank/DDBJ whole genome shotgun (WGS) entry which is preliminary data.</text>
</comment>
<gene>
    <name evidence="1" type="ORF">RFI_01656</name>
</gene>
<dbReference type="EMBL" id="ASPP01001636">
    <property type="protein sequence ID" value="ETO35408.1"/>
    <property type="molecule type" value="Genomic_DNA"/>
</dbReference>
<dbReference type="AlphaFoldDB" id="X6PBC2"/>
<evidence type="ECO:0000313" key="1">
    <source>
        <dbReference type="EMBL" id="ETO35408.1"/>
    </source>
</evidence>
<protein>
    <submittedName>
        <fullName evidence="1">Uncharacterized protein</fullName>
    </submittedName>
</protein>
<sequence>SEDEYTQMILLTWVLYDQYIQQTMQISAMWNHFIDFNLVYIALNYCCNGDINNTIALLLEFEQWKRQDNNEQKYKKRINKFLEKRCCNHNVNLFCMFRSEIYKGLTSIERATTYTVNNGLPFVKIDEKKN</sequence>
<proteinExistence type="predicted"/>
<dbReference type="Proteomes" id="UP000023152">
    <property type="component" value="Unassembled WGS sequence"/>
</dbReference>
<evidence type="ECO:0000313" key="2">
    <source>
        <dbReference type="Proteomes" id="UP000023152"/>
    </source>
</evidence>
<keyword evidence="2" id="KW-1185">Reference proteome</keyword>